<name>A0A100VLD1_PAEAM</name>
<accession>A0A100VLD1</accession>
<dbReference type="AlphaFoldDB" id="A0A100VLD1"/>
<dbReference type="EMBL" id="BCNV01000001">
    <property type="protein sequence ID" value="GAS81879.1"/>
    <property type="molecule type" value="Genomic_DNA"/>
</dbReference>
<evidence type="ECO:0000313" key="2">
    <source>
        <dbReference type="Proteomes" id="UP000069697"/>
    </source>
</evidence>
<dbReference type="Gene3D" id="2.60.120.560">
    <property type="entry name" value="Exo-inulinase, domain 1"/>
    <property type="match status" value="1"/>
</dbReference>
<dbReference type="RefSeq" id="WP_062834517.1">
    <property type="nucleotide sequence ID" value="NZ_BCNV01000001.1"/>
</dbReference>
<comment type="caution">
    <text evidence="1">The sequence shown here is derived from an EMBL/GenBank/DDBJ whole genome shotgun (WGS) entry which is preliminary data.</text>
</comment>
<protein>
    <recommendedName>
        <fullName evidence="3">DUF1080 domain-containing protein</fullName>
    </recommendedName>
</protein>
<evidence type="ECO:0008006" key="3">
    <source>
        <dbReference type="Google" id="ProtNLM"/>
    </source>
</evidence>
<proteinExistence type="predicted"/>
<evidence type="ECO:0000313" key="1">
    <source>
        <dbReference type="EMBL" id="GAS81879.1"/>
    </source>
</evidence>
<reference evidence="1 2" key="1">
    <citation type="journal article" date="2016" name="Genome Announc.">
        <title>Draft Genome Sequence of Paenibacillus amylolyticus Heshi-A3, Isolated from Fermented Rice Bran in a Japanese Fermented Seafood Dish.</title>
        <authorList>
            <person name="Akuzawa S."/>
            <person name="Nagaoka J."/>
            <person name="Kanekatsu M."/>
            <person name="Kubota E."/>
            <person name="Ohtake R."/>
            <person name="Suzuki T."/>
            <person name="Kanesaki Y."/>
        </authorList>
    </citation>
    <scope>NUCLEOTIDE SEQUENCE [LARGE SCALE GENOMIC DNA]</scope>
    <source>
        <strain evidence="1 2">Heshi-A3</strain>
    </source>
</reference>
<gene>
    <name evidence="1" type="ORF">PAHA3_1953</name>
</gene>
<dbReference type="Proteomes" id="UP000069697">
    <property type="component" value="Unassembled WGS sequence"/>
</dbReference>
<sequence>MSNRIIDYNLETIPEGAQPHSVTATTVRMGGRQTLRVTLTDEVSDGVPNVDFIDMPTFLKIPVEFKNGTLSVDIFSNLRDDAPAYARGFAGLAYRISDHTDAFEAVYIRPLNGLKTQPEAPRDKRALQYFAYPDWKFDRLRQEYPDGRFEAGAHIGPGEWVNLSLDIDDIKLTAYVDGSECISLDKTKGTVITGDIGLFVDIGTEAFFSDLRITISN</sequence>
<organism evidence="1 2">
    <name type="scientific">Paenibacillus amylolyticus</name>
    <dbReference type="NCBI Taxonomy" id="1451"/>
    <lineage>
        <taxon>Bacteria</taxon>
        <taxon>Bacillati</taxon>
        <taxon>Bacillota</taxon>
        <taxon>Bacilli</taxon>
        <taxon>Bacillales</taxon>
        <taxon>Paenibacillaceae</taxon>
        <taxon>Paenibacillus</taxon>
    </lineage>
</organism>
<reference evidence="2" key="2">
    <citation type="submission" date="2016-01" db="EMBL/GenBank/DDBJ databases">
        <title>Draft Genome Sequence of Paenibacillus amylolyticus Heshi-A3 that Was Isolated from Fermented Rice Bran with Aging Salted Mackerel, Which Was Named Heshiko as Traditional Fermented Seafood in Japan.</title>
        <authorList>
            <person name="Akuzawa S."/>
            <person name="Nakagawa J."/>
            <person name="Kanekatsu T."/>
            <person name="Kubota E."/>
            <person name="Ohtake R."/>
            <person name="Suzuki T."/>
            <person name="Kanesaki Y."/>
        </authorList>
    </citation>
    <scope>NUCLEOTIDE SEQUENCE [LARGE SCALE GENOMIC DNA]</scope>
    <source>
        <strain evidence="2">Heshi-A3</strain>
    </source>
</reference>